<evidence type="ECO:0000313" key="5">
    <source>
        <dbReference type="Proteomes" id="UP000319257"/>
    </source>
</evidence>
<evidence type="ECO:0000259" key="3">
    <source>
        <dbReference type="Pfam" id="PF25871"/>
    </source>
</evidence>
<sequence length="279" mass="30029">MTPPHHPEAQLSAHISNLTRGICQKMAQPPSTSSATIAHIQSLQNPDDVFKTFDRWNWRKNRAFLMPLIAALGGPSQLSQPNPSHRGISTYCRVMYYKTQTGVQIDLTAYNTWQASSAAPGVDDEVLAALYAAAQQLAADGKLDRPDADRQTAQLAAAWEPPAAGPSWQQSAPRTELRINREAGAGGSAAGGDAPQQPANFAKIIEAVQSGRPPEGIREIPNTIARAPDVTPFGKMAAPRKPWERAAPAVEEQRRSTLDREFPAVEEDANGDKPAEAAA</sequence>
<dbReference type="AlphaFoldDB" id="A0A507B285"/>
<feature type="region of interest" description="Disordered" evidence="1">
    <location>
        <begin position="226"/>
        <end position="279"/>
    </location>
</feature>
<feature type="compositionally biased region" description="Basic and acidic residues" evidence="1">
    <location>
        <begin position="251"/>
        <end position="263"/>
    </location>
</feature>
<feature type="domain" description="PEX14-like helix-turn-helix" evidence="3">
    <location>
        <begin position="47"/>
        <end position="117"/>
    </location>
</feature>
<reference evidence="4 5" key="1">
    <citation type="submission" date="2019-06" db="EMBL/GenBank/DDBJ databases">
        <title>Draft genome sequence of the filamentous fungus Phialemoniopsis curvata isolated from diesel fuel.</title>
        <authorList>
            <person name="Varaljay V.A."/>
            <person name="Lyon W.J."/>
            <person name="Crouch A.L."/>
            <person name="Drake C.E."/>
            <person name="Hollomon J.M."/>
            <person name="Nadeau L.J."/>
            <person name="Nunn H.S."/>
            <person name="Stevenson B.S."/>
            <person name="Bojanowski C.L."/>
            <person name="Crookes-Goodson W.J."/>
        </authorList>
    </citation>
    <scope>NUCLEOTIDE SEQUENCE [LARGE SCALE GENOMIC DNA]</scope>
    <source>
        <strain evidence="4 5">D216</strain>
    </source>
</reference>
<comment type="caution">
    <text evidence="4">The sequence shown here is derived from an EMBL/GenBank/DDBJ whole genome shotgun (WGS) entry which is preliminary data.</text>
</comment>
<keyword evidence="5" id="KW-1185">Reference proteome</keyword>
<organism evidence="4 5">
    <name type="scientific">Thyridium curvatum</name>
    <dbReference type="NCBI Taxonomy" id="1093900"/>
    <lineage>
        <taxon>Eukaryota</taxon>
        <taxon>Fungi</taxon>
        <taxon>Dikarya</taxon>
        <taxon>Ascomycota</taxon>
        <taxon>Pezizomycotina</taxon>
        <taxon>Sordariomycetes</taxon>
        <taxon>Sordariomycetidae</taxon>
        <taxon>Thyridiales</taxon>
        <taxon>Thyridiaceae</taxon>
        <taxon>Thyridium</taxon>
    </lineage>
</organism>
<feature type="compositionally biased region" description="Basic and acidic residues" evidence="1">
    <location>
        <begin position="270"/>
        <end position="279"/>
    </location>
</feature>
<name>A0A507B285_9PEZI</name>
<dbReference type="Pfam" id="PF25871">
    <property type="entry name" value="HTH_76"/>
    <property type="match status" value="1"/>
</dbReference>
<dbReference type="OrthoDB" id="9936937at2759"/>
<accession>A0A507B285</accession>
<dbReference type="GeneID" id="41973833"/>
<dbReference type="PANTHER" id="PTHR36855:SF1">
    <property type="entry name" value="PEROXISOME MEMBRANE ANCHOR PROTEIN PEX14P N-TERMINAL DOMAIN-CONTAINING PROTEIN"/>
    <property type="match status" value="1"/>
</dbReference>
<dbReference type="Proteomes" id="UP000319257">
    <property type="component" value="Unassembled WGS sequence"/>
</dbReference>
<dbReference type="STRING" id="1093900.A0A507B285"/>
<evidence type="ECO:0000256" key="1">
    <source>
        <dbReference type="SAM" id="MobiDB-lite"/>
    </source>
</evidence>
<dbReference type="Pfam" id="PF17733">
    <property type="entry name" value="KPWE_dom"/>
    <property type="match status" value="1"/>
</dbReference>
<dbReference type="RefSeq" id="XP_030994897.1">
    <property type="nucleotide sequence ID" value="XM_031141014.1"/>
</dbReference>
<proteinExistence type="predicted"/>
<evidence type="ECO:0000313" key="4">
    <source>
        <dbReference type="EMBL" id="TPX13186.1"/>
    </source>
</evidence>
<dbReference type="InParanoid" id="A0A507B285"/>
<dbReference type="PANTHER" id="PTHR36855">
    <property type="entry name" value="CHROMOSOME 10, WHOLE GENOME SHOTGUN SEQUENCE"/>
    <property type="match status" value="1"/>
</dbReference>
<feature type="domain" description="Peroxisomal membrane protein PEX14-like KPWE" evidence="2">
    <location>
        <begin position="196"/>
        <end position="245"/>
    </location>
</feature>
<evidence type="ECO:0000259" key="2">
    <source>
        <dbReference type="Pfam" id="PF17733"/>
    </source>
</evidence>
<dbReference type="InterPro" id="IPR058841">
    <property type="entry name" value="HTH_76"/>
</dbReference>
<protein>
    <submittedName>
        <fullName evidence="4">Uncharacterized protein</fullName>
    </submittedName>
</protein>
<gene>
    <name evidence="4" type="ORF">E0L32_006386</name>
</gene>
<dbReference type="InterPro" id="IPR040554">
    <property type="entry name" value="KPWE_PEX14_dom"/>
</dbReference>
<dbReference type="EMBL" id="SKBQ01000036">
    <property type="protein sequence ID" value="TPX13186.1"/>
    <property type="molecule type" value="Genomic_DNA"/>
</dbReference>